<name>A0A6A5BP71_NAEFO</name>
<comment type="caution">
    <text evidence="2">The sequence shown here is derived from an EMBL/GenBank/DDBJ whole genome shotgun (WGS) entry which is preliminary data.</text>
</comment>
<feature type="region of interest" description="Disordered" evidence="1">
    <location>
        <begin position="102"/>
        <end position="124"/>
    </location>
</feature>
<evidence type="ECO:0000313" key="2">
    <source>
        <dbReference type="EMBL" id="KAF0974719.1"/>
    </source>
</evidence>
<dbReference type="EMBL" id="VFQX01000051">
    <property type="protein sequence ID" value="KAF0974719.1"/>
    <property type="molecule type" value="Genomic_DNA"/>
</dbReference>
<dbReference type="VEuPathDB" id="AmoebaDB:FDP41_006193"/>
<dbReference type="RefSeq" id="XP_044559432.1">
    <property type="nucleotide sequence ID" value="XM_044709801.1"/>
</dbReference>
<reference evidence="2 3" key="1">
    <citation type="journal article" date="2019" name="Sci. Rep.">
        <title>Nanopore sequencing improves the draft genome of the human pathogenic amoeba Naegleria fowleri.</title>
        <authorList>
            <person name="Liechti N."/>
            <person name="Schurch N."/>
            <person name="Bruggmann R."/>
            <person name="Wittwer M."/>
        </authorList>
    </citation>
    <scope>NUCLEOTIDE SEQUENCE [LARGE SCALE GENOMIC DNA]</scope>
    <source>
        <strain evidence="2 3">ATCC 30894</strain>
    </source>
</reference>
<protein>
    <submittedName>
        <fullName evidence="2">Uncharacterized protein</fullName>
    </submittedName>
</protein>
<accession>A0A6A5BP71</accession>
<feature type="compositionally biased region" description="Low complexity" evidence="1">
    <location>
        <begin position="102"/>
        <end position="118"/>
    </location>
</feature>
<dbReference type="GeneID" id="68113411"/>
<gene>
    <name evidence="2" type="ORF">FDP41_006193</name>
</gene>
<keyword evidence="3" id="KW-1185">Reference proteome</keyword>
<dbReference type="OMA" id="TICCYEP"/>
<dbReference type="VEuPathDB" id="AmoebaDB:NfTy_077580"/>
<dbReference type="OrthoDB" id="5284760at2759"/>
<dbReference type="VEuPathDB" id="AmoebaDB:NF0021330"/>
<organism evidence="2 3">
    <name type="scientific">Naegleria fowleri</name>
    <name type="common">Brain eating amoeba</name>
    <dbReference type="NCBI Taxonomy" id="5763"/>
    <lineage>
        <taxon>Eukaryota</taxon>
        <taxon>Discoba</taxon>
        <taxon>Heterolobosea</taxon>
        <taxon>Tetramitia</taxon>
        <taxon>Eutetramitia</taxon>
        <taxon>Vahlkampfiidae</taxon>
        <taxon>Naegleria</taxon>
    </lineage>
</organism>
<dbReference type="AlphaFoldDB" id="A0A6A5BP71"/>
<evidence type="ECO:0000256" key="1">
    <source>
        <dbReference type="SAM" id="MobiDB-lite"/>
    </source>
</evidence>
<evidence type="ECO:0000313" key="3">
    <source>
        <dbReference type="Proteomes" id="UP000444721"/>
    </source>
</evidence>
<proteinExistence type="predicted"/>
<dbReference type="Proteomes" id="UP000444721">
    <property type="component" value="Unassembled WGS sequence"/>
</dbReference>
<sequence length="278" mass="28492">MFYNRSFTILFSAAKIDRIPCMTVDRSQIFVDNKKVNKKERSSSSHSKKHMKQVPQVILLFIVVSLLVHSIKGGLYIPTPQTQETVSSPTLHDPIPLVINMSHSSSPQSSEQSQSPSRSSKDISNTKDTICCYEPNGLYQYCPGISICCRSVPTGCTGSFICAPYGSTCCGTGYCSGNSNCATCGSSTGCLPYGATCCGSGYCNSGYTCTSTYQCQLNTGGGGGGNSGGDGNGNNNGGSSGGLGTGGIAGIAAGSSVGGLILVGIIGGIVALCKANNG</sequence>